<dbReference type="Proteomes" id="UP000015961">
    <property type="component" value="Unassembled WGS sequence"/>
</dbReference>
<protein>
    <recommendedName>
        <fullName evidence="4">TIGR00341 family protein</fullName>
    </recommendedName>
</protein>
<organism evidence="2 3">
    <name type="scientific">Enterococcus sulfureus ATCC 49903</name>
    <dbReference type="NCBI Taxonomy" id="1140003"/>
    <lineage>
        <taxon>Bacteria</taxon>
        <taxon>Bacillati</taxon>
        <taxon>Bacillota</taxon>
        <taxon>Bacilli</taxon>
        <taxon>Lactobacillales</taxon>
        <taxon>Enterococcaceae</taxon>
        <taxon>Enterococcus</taxon>
    </lineage>
</organism>
<accession>S0KKF6</accession>
<name>S0KKF6_9ENTE</name>
<sequence>MDKAKHQERQLVRSESLHKHISGNLNFDWPDLAILFCAVVIASVGLAEENSPIIVGSMLISPLMSPLLGVGYGITRREFTMIKQGVLLLGLQLIISLVASTGYFLVMQNATVNEAILSRTSITLGVAIVAFFGGLAAIIGSAKKDSGNILPGVAIAASLMPPLATVGFGLANASWSIALHAGELFLLNVGMIIIGAALGTLPIVNRQRAEKRQDNHKWKSKGN</sequence>
<keyword evidence="3" id="KW-1185">Reference proteome</keyword>
<feature type="transmembrane region" description="Helical" evidence="1">
    <location>
        <begin position="86"/>
        <end position="106"/>
    </location>
</feature>
<reference evidence="2 3" key="1">
    <citation type="submission" date="2013-03" db="EMBL/GenBank/DDBJ databases">
        <title>The Genome Sequence of Enterococcus sulfureus ATCC_49903 (PacBio/Illumina hybrid assembly).</title>
        <authorList>
            <consortium name="The Broad Institute Genomics Platform"/>
            <consortium name="The Broad Institute Genome Sequencing Center for Infectious Disease"/>
            <person name="Earl A."/>
            <person name="Russ C."/>
            <person name="Gilmore M."/>
            <person name="Surin D."/>
            <person name="Walker B."/>
            <person name="Young S."/>
            <person name="Zeng Q."/>
            <person name="Gargeya S."/>
            <person name="Fitzgerald M."/>
            <person name="Haas B."/>
            <person name="Abouelleil A."/>
            <person name="Allen A.W."/>
            <person name="Alvarado L."/>
            <person name="Arachchi H.M."/>
            <person name="Berlin A.M."/>
            <person name="Chapman S.B."/>
            <person name="Gainer-Dewar J."/>
            <person name="Goldberg J."/>
            <person name="Griggs A."/>
            <person name="Gujja S."/>
            <person name="Hansen M."/>
            <person name="Howarth C."/>
            <person name="Imamovic A."/>
            <person name="Ireland A."/>
            <person name="Larimer J."/>
            <person name="McCowan C."/>
            <person name="Murphy C."/>
            <person name="Pearson M."/>
            <person name="Poon T.W."/>
            <person name="Priest M."/>
            <person name="Roberts A."/>
            <person name="Saif S."/>
            <person name="Shea T."/>
            <person name="Sisk P."/>
            <person name="Sykes S."/>
            <person name="Wortman J."/>
            <person name="Nusbaum C."/>
            <person name="Birren B."/>
        </authorList>
    </citation>
    <scope>NUCLEOTIDE SEQUENCE [LARGE SCALE GENOMIC DNA]</scope>
    <source>
        <strain evidence="2 3">ATCC 49903</strain>
    </source>
</reference>
<feature type="transmembrane region" description="Helical" evidence="1">
    <location>
        <begin position="121"/>
        <end position="140"/>
    </location>
</feature>
<feature type="transmembrane region" description="Helical" evidence="1">
    <location>
        <begin position="184"/>
        <end position="204"/>
    </location>
</feature>
<dbReference type="InterPro" id="IPR005240">
    <property type="entry name" value="DUF389"/>
</dbReference>
<dbReference type="AlphaFoldDB" id="S0KKF6"/>
<keyword evidence="1" id="KW-1133">Transmembrane helix</keyword>
<keyword evidence="1" id="KW-0472">Membrane</keyword>
<evidence type="ECO:0000313" key="2">
    <source>
        <dbReference type="EMBL" id="EOT84248.1"/>
    </source>
</evidence>
<dbReference type="RefSeq" id="WP_016186609.1">
    <property type="nucleotide sequence ID" value="NZ_ASWO01000004.1"/>
</dbReference>
<dbReference type="PANTHER" id="PTHR20992:SF9">
    <property type="entry name" value="AT15442P-RELATED"/>
    <property type="match status" value="1"/>
</dbReference>
<dbReference type="PANTHER" id="PTHR20992">
    <property type="entry name" value="AT15442P-RELATED"/>
    <property type="match status" value="1"/>
</dbReference>
<dbReference type="PATRIC" id="fig|1140003.3.peg.2105"/>
<evidence type="ECO:0000256" key="1">
    <source>
        <dbReference type="SAM" id="Phobius"/>
    </source>
</evidence>
<gene>
    <name evidence="2" type="ORF">I573_01149</name>
</gene>
<keyword evidence="1" id="KW-0812">Transmembrane</keyword>
<evidence type="ECO:0000313" key="3">
    <source>
        <dbReference type="Proteomes" id="UP000015961"/>
    </source>
</evidence>
<feature type="transmembrane region" description="Helical" evidence="1">
    <location>
        <begin position="29"/>
        <end position="47"/>
    </location>
</feature>
<evidence type="ECO:0008006" key="4">
    <source>
        <dbReference type="Google" id="ProtNLM"/>
    </source>
</evidence>
<dbReference type="OrthoDB" id="9790659at2"/>
<feature type="transmembrane region" description="Helical" evidence="1">
    <location>
        <begin position="152"/>
        <end position="178"/>
    </location>
</feature>
<comment type="caution">
    <text evidence="2">The sequence shown here is derived from an EMBL/GenBank/DDBJ whole genome shotgun (WGS) entry which is preliminary data.</text>
</comment>
<feature type="transmembrane region" description="Helical" evidence="1">
    <location>
        <begin position="53"/>
        <end position="74"/>
    </location>
</feature>
<dbReference type="Pfam" id="PF04087">
    <property type="entry name" value="DUF389"/>
    <property type="match status" value="1"/>
</dbReference>
<dbReference type="EMBL" id="ASWO01000004">
    <property type="protein sequence ID" value="EOT84248.1"/>
    <property type="molecule type" value="Genomic_DNA"/>
</dbReference>
<dbReference type="eggNOG" id="COG1808">
    <property type="taxonomic scope" value="Bacteria"/>
</dbReference>
<proteinExistence type="predicted"/>